<dbReference type="InterPro" id="IPR013538">
    <property type="entry name" value="ASHA1/2-like_C"/>
</dbReference>
<dbReference type="EMBL" id="VFOS01000001">
    <property type="protein sequence ID" value="TQL64755.1"/>
    <property type="molecule type" value="Genomic_DNA"/>
</dbReference>
<protein>
    <submittedName>
        <fullName evidence="3">Uncharacterized protein YndB with AHSA1/START domain</fullName>
    </submittedName>
</protein>
<dbReference type="CDD" id="cd07814">
    <property type="entry name" value="SRPBCC_CalC_Aha1-like"/>
    <property type="match status" value="1"/>
</dbReference>
<keyword evidence="4" id="KW-1185">Reference proteome</keyword>
<dbReference type="Proteomes" id="UP000315389">
    <property type="component" value="Unassembled WGS sequence"/>
</dbReference>
<accession>A0A542ZWL7</accession>
<proteinExistence type="inferred from homology"/>
<sequence>MPITSVTKDPEKVTLTVVADFAVPVTRLWDAYVDPRQIEKFWGPPQWPATFTRHDVAPGGRSDYYMTGPDGEESHGYWKFLTVTDGESFEVEDGFATNDGEPKTDMPSMRMTFSFEATPQGSRLTTITYFNSAEELEKLLAMGMQEGMTAAMGQIDDILADLTSYAASLATSHQLLSDTKVRISRIIRGSVEQIWKAHHEPALLRRWLKGPDGWEMSDCQVATTPGEHYRYAWRQEGGNAGFALIGELLAAEPPYRAVTTESMEGAPGPATLNELTLAPVSEGTLLTFVITYDNAEMRDMILDTGMVSGMEASYARLESEVLGS</sequence>
<dbReference type="AlphaFoldDB" id="A0A542ZWL7"/>
<evidence type="ECO:0000259" key="2">
    <source>
        <dbReference type="Pfam" id="PF08327"/>
    </source>
</evidence>
<organism evidence="3 4">
    <name type="scientific">Rarobacter faecitabidus</name>
    <dbReference type="NCBI Taxonomy" id="13243"/>
    <lineage>
        <taxon>Bacteria</taxon>
        <taxon>Bacillati</taxon>
        <taxon>Actinomycetota</taxon>
        <taxon>Actinomycetes</taxon>
        <taxon>Micrococcales</taxon>
        <taxon>Rarobacteraceae</taxon>
        <taxon>Rarobacter</taxon>
    </lineage>
</organism>
<feature type="domain" description="Activator of Hsp90 ATPase homologue 1/2-like C-terminal" evidence="2">
    <location>
        <begin position="23"/>
        <end position="159"/>
    </location>
</feature>
<dbReference type="OrthoDB" id="3365660at2"/>
<dbReference type="InterPro" id="IPR023393">
    <property type="entry name" value="START-like_dom_sf"/>
</dbReference>
<dbReference type="SUPFAM" id="SSF55961">
    <property type="entry name" value="Bet v1-like"/>
    <property type="match status" value="2"/>
</dbReference>
<evidence type="ECO:0000256" key="1">
    <source>
        <dbReference type="ARBA" id="ARBA00006817"/>
    </source>
</evidence>
<name>A0A542ZWL7_RARFA</name>
<feature type="domain" description="Activator of Hsp90 ATPase homologue 1/2-like C-terminal" evidence="2">
    <location>
        <begin position="190"/>
        <end position="319"/>
    </location>
</feature>
<dbReference type="Pfam" id="PF08327">
    <property type="entry name" value="AHSA1"/>
    <property type="match status" value="2"/>
</dbReference>
<evidence type="ECO:0000313" key="3">
    <source>
        <dbReference type="EMBL" id="TQL64755.1"/>
    </source>
</evidence>
<comment type="caution">
    <text evidence="3">The sequence shown here is derived from an EMBL/GenBank/DDBJ whole genome shotgun (WGS) entry which is preliminary data.</text>
</comment>
<reference evidence="3 4" key="1">
    <citation type="submission" date="2019-06" db="EMBL/GenBank/DDBJ databases">
        <title>Sequencing the genomes of 1000 actinobacteria strains.</title>
        <authorList>
            <person name="Klenk H.-P."/>
        </authorList>
    </citation>
    <scope>NUCLEOTIDE SEQUENCE [LARGE SCALE GENOMIC DNA]</scope>
    <source>
        <strain evidence="3 4">DSM 4813</strain>
    </source>
</reference>
<evidence type="ECO:0000313" key="4">
    <source>
        <dbReference type="Proteomes" id="UP000315389"/>
    </source>
</evidence>
<comment type="similarity">
    <text evidence="1">Belongs to the AHA1 family.</text>
</comment>
<gene>
    <name evidence="3" type="ORF">FB461_1267</name>
</gene>
<dbReference type="RefSeq" id="WP_142119929.1">
    <property type="nucleotide sequence ID" value="NZ_BAAASV010000001.1"/>
</dbReference>
<dbReference type="Gene3D" id="3.30.530.20">
    <property type="match status" value="2"/>
</dbReference>